<proteinExistence type="predicted"/>
<accession>A0A1F6UGL9</accession>
<name>A0A1F6UGL9_9PROT</name>
<dbReference type="Proteomes" id="UP000177950">
    <property type="component" value="Unassembled WGS sequence"/>
</dbReference>
<dbReference type="EMBL" id="MFSV01000187">
    <property type="protein sequence ID" value="OGI56507.1"/>
    <property type="molecule type" value="Genomic_DNA"/>
</dbReference>
<comment type="caution">
    <text evidence="1">The sequence shown here is derived from an EMBL/GenBank/DDBJ whole genome shotgun (WGS) entry which is preliminary data.</text>
</comment>
<sequence>MYTCKEVTHLVLEKQVRRLSWRERLGIRIHYLVCDACARFAQQMQFLRQAARRYAERHEVEEQHMALTPGARKRIRDKLRGT</sequence>
<reference evidence="1 2" key="1">
    <citation type="journal article" date="2016" name="Nat. Commun.">
        <title>Thousands of microbial genomes shed light on interconnected biogeochemical processes in an aquifer system.</title>
        <authorList>
            <person name="Anantharaman K."/>
            <person name="Brown C.T."/>
            <person name="Hug L.A."/>
            <person name="Sharon I."/>
            <person name="Castelle C.J."/>
            <person name="Probst A.J."/>
            <person name="Thomas B.C."/>
            <person name="Singh A."/>
            <person name="Wilkins M.J."/>
            <person name="Karaoz U."/>
            <person name="Brodie E.L."/>
            <person name="Williams K.H."/>
            <person name="Hubbard S.S."/>
            <person name="Banfield J.F."/>
        </authorList>
    </citation>
    <scope>NUCLEOTIDE SEQUENCE [LARGE SCALE GENOMIC DNA]</scope>
</reference>
<evidence type="ECO:0008006" key="3">
    <source>
        <dbReference type="Google" id="ProtNLM"/>
    </source>
</evidence>
<protein>
    <recommendedName>
        <fullName evidence="3">Zinc-finger domain-containing protein</fullName>
    </recommendedName>
</protein>
<evidence type="ECO:0000313" key="1">
    <source>
        <dbReference type="EMBL" id="OGI56507.1"/>
    </source>
</evidence>
<dbReference type="AlphaFoldDB" id="A0A1F6UGL9"/>
<organism evidence="1 2">
    <name type="scientific">Candidatus Muproteobacteria bacterium RBG_19FT_COMBO_61_10</name>
    <dbReference type="NCBI Taxonomy" id="1817761"/>
    <lineage>
        <taxon>Bacteria</taxon>
        <taxon>Pseudomonadati</taxon>
        <taxon>Pseudomonadota</taxon>
        <taxon>Candidatus Muproteobacteria</taxon>
    </lineage>
</organism>
<evidence type="ECO:0000313" key="2">
    <source>
        <dbReference type="Proteomes" id="UP000177950"/>
    </source>
</evidence>
<gene>
    <name evidence="1" type="ORF">A2V58_03465</name>
</gene>